<feature type="signal peptide" evidence="1">
    <location>
        <begin position="1"/>
        <end position="25"/>
    </location>
</feature>
<keyword evidence="4" id="KW-1185">Reference proteome</keyword>
<evidence type="ECO:0000313" key="4">
    <source>
        <dbReference type="Proteomes" id="UP001583193"/>
    </source>
</evidence>
<evidence type="ECO:0000313" key="3">
    <source>
        <dbReference type="EMBL" id="KAL1886204.1"/>
    </source>
</evidence>
<protein>
    <recommendedName>
        <fullName evidence="2">AB hydrolase-1 domain-containing protein</fullName>
    </recommendedName>
</protein>
<feature type="domain" description="AB hydrolase-1" evidence="2">
    <location>
        <begin position="107"/>
        <end position="248"/>
    </location>
</feature>
<dbReference type="Proteomes" id="UP001583193">
    <property type="component" value="Unassembled WGS sequence"/>
</dbReference>
<organism evidence="3 4">
    <name type="scientific">Paecilomyces lecythidis</name>
    <dbReference type="NCBI Taxonomy" id="3004212"/>
    <lineage>
        <taxon>Eukaryota</taxon>
        <taxon>Fungi</taxon>
        <taxon>Dikarya</taxon>
        <taxon>Ascomycota</taxon>
        <taxon>Pezizomycotina</taxon>
        <taxon>Eurotiomycetes</taxon>
        <taxon>Eurotiomycetidae</taxon>
        <taxon>Eurotiales</taxon>
        <taxon>Thermoascaceae</taxon>
        <taxon>Paecilomyces</taxon>
    </lineage>
</organism>
<dbReference type="InterPro" id="IPR029058">
    <property type="entry name" value="AB_hydrolase_fold"/>
</dbReference>
<proteinExistence type="predicted"/>
<dbReference type="SUPFAM" id="SSF53474">
    <property type="entry name" value="alpha/beta-Hydrolases"/>
    <property type="match status" value="1"/>
</dbReference>
<comment type="caution">
    <text evidence="3">The sequence shown here is derived from an EMBL/GenBank/DDBJ whole genome shotgun (WGS) entry which is preliminary data.</text>
</comment>
<feature type="chain" id="PRO_5045398988" description="AB hydrolase-1 domain-containing protein" evidence="1">
    <location>
        <begin position="26"/>
        <end position="395"/>
    </location>
</feature>
<evidence type="ECO:0000259" key="2">
    <source>
        <dbReference type="Pfam" id="PF12697"/>
    </source>
</evidence>
<keyword evidence="1" id="KW-0732">Signal</keyword>
<gene>
    <name evidence="3" type="ORF">Plec18167_000133</name>
</gene>
<dbReference type="Pfam" id="PF12697">
    <property type="entry name" value="Abhydrolase_6"/>
    <property type="match status" value="1"/>
</dbReference>
<dbReference type="Gene3D" id="3.40.50.1820">
    <property type="entry name" value="alpha/beta hydrolase"/>
    <property type="match status" value="1"/>
</dbReference>
<sequence length="395" mass="42885">MEAISRYMSLVLLFLLSTQAAPTAANKECVQLNVPVQISANNTHFDTLSVNKTSDVANWVWDTWTWSHQNKSRDLGVIPVHDTFNINAKLCTPTQGAKSHILQVASHGSGYDKGYWDIPVSTGKYSYLEAAINQGYSVLIYDRLGVGASSKPDAYDIVQLPVEVEVLKKLTTLARNGDLIKSSQVINNTHVPSSLAIYKPERVVHVGHSYGSVTTASLLSKYGEVSDGAILTGFVVATNKDVPSIQGSSFGYEVARENDPMRLGHTPSGYLVQGTTASIHQFFLGGAAFEPELLQWSVKNKQTFTVGELLTLSSSNLLATEFKGPVQFFIGEYDFPFCNGDCRNAYHLSVLESFYPAASDVSTYMQPATGHGLTVAKNATAGYQAIFSYLGAQGL</sequence>
<dbReference type="EMBL" id="JAVDPF010000001">
    <property type="protein sequence ID" value="KAL1886204.1"/>
    <property type="molecule type" value="Genomic_DNA"/>
</dbReference>
<dbReference type="InterPro" id="IPR000073">
    <property type="entry name" value="AB_hydrolase_1"/>
</dbReference>
<evidence type="ECO:0000256" key="1">
    <source>
        <dbReference type="SAM" id="SignalP"/>
    </source>
</evidence>
<name>A0ABR3YFJ2_9EURO</name>
<accession>A0ABR3YFJ2</accession>
<reference evidence="3 4" key="1">
    <citation type="journal article" date="2024" name="IMA Fungus">
        <title>IMA Genome - F19 : A genome assembly and annotation guide to empower mycologists, including annotated draft genome sequences of Ceratocystis pirilliformis, Diaporthe australafricana, Fusarium ophioides, Paecilomyces lecythidis, and Sporothrix stenoceras.</title>
        <authorList>
            <person name="Aylward J."/>
            <person name="Wilson A.M."/>
            <person name="Visagie C.M."/>
            <person name="Spraker J."/>
            <person name="Barnes I."/>
            <person name="Buitendag C."/>
            <person name="Ceriani C."/>
            <person name="Del Mar Angel L."/>
            <person name="du Plessis D."/>
            <person name="Fuchs T."/>
            <person name="Gasser K."/>
            <person name="Kramer D."/>
            <person name="Li W."/>
            <person name="Munsamy K."/>
            <person name="Piso A."/>
            <person name="Price J.L."/>
            <person name="Sonnekus B."/>
            <person name="Thomas C."/>
            <person name="van der Nest A."/>
            <person name="van Dijk A."/>
            <person name="van Heerden A."/>
            <person name="van Vuuren N."/>
            <person name="Yilmaz N."/>
            <person name="Duong T.A."/>
            <person name="van der Merwe N.A."/>
            <person name="Wingfield M.J."/>
            <person name="Wingfield B.D."/>
        </authorList>
    </citation>
    <scope>NUCLEOTIDE SEQUENCE [LARGE SCALE GENOMIC DNA]</scope>
    <source>
        <strain evidence="3 4">CMW 18167</strain>
    </source>
</reference>